<feature type="transmembrane region" description="Helical" evidence="5">
    <location>
        <begin position="48"/>
        <end position="69"/>
    </location>
</feature>
<protein>
    <submittedName>
        <fullName evidence="6">Uncharacterized protein</fullName>
    </submittedName>
</protein>
<organism evidence="6 7">
    <name type="scientific">Cylindrodendrum hubeiense</name>
    <dbReference type="NCBI Taxonomy" id="595255"/>
    <lineage>
        <taxon>Eukaryota</taxon>
        <taxon>Fungi</taxon>
        <taxon>Dikarya</taxon>
        <taxon>Ascomycota</taxon>
        <taxon>Pezizomycotina</taxon>
        <taxon>Sordariomycetes</taxon>
        <taxon>Hypocreomycetidae</taxon>
        <taxon>Hypocreales</taxon>
        <taxon>Nectriaceae</taxon>
        <taxon>Cylindrodendrum</taxon>
    </lineage>
</organism>
<dbReference type="Pfam" id="PF04479">
    <property type="entry name" value="RTA1"/>
    <property type="match status" value="1"/>
</dbReference>
<dbReference type="PANTHER" id="PTHR31465">
    <property type="entry name" value="PROTEIN RTA1-RELATED"/>
    <property type="match status" value="1"/>
</dbReference>
<dbReference type="PANTHER" id="PTHR31465:SF27">
    <property type="entry name" value="DOMAIN PROTEIN, PUTATIVE (AFU_ORTHOLOGUE AFUA_3G01030)-RELATED"/>
    <property type="match status" value="1"/>
</dbReference>
<dbReference type="InterPro" id="IPR007568">
    <property type="entry name" value="RTA1"/>
</dbReference>
<comment type="caution">
    <text evidence="6">The sequence shown here is derived from an EMBL/GenBank/DDBJ whole genome shotgun (WGS) entry which is preliminary data.</text>
</comment>
<evidence type="ECO:0000256" key="3">
    <source>
        <dbReference type="ARBA" id="ARBA00022989"/>
    </source>
</evidence>
<proteinExistence type="predicted"/>
<feature type="transmembrane region" description="Helical" evidence="5">
    <location>
        <begin position="121"/>
        <end position="144"/>
    </location>
</feature>
<feature type="transmembrane region" description="Helical" evidence="5">
    <location>
        <begin position="16"/>
        <end position="36"/>
    </location>
</feature>
<evidence type="ECO:0000313" key="6">
    <source>
        <dbReference type="EMBL" id="KAF7557171.1"/>
    </source>
</evidence>
<evidence type="ECO:0000256" key="5">
    <source>
        <dbReference type="SAM" id="Phobius"/>
    </source>
</evidence>
<comment type="subcellular location">
    <subcellularLocation>
        <location evidence="1">Membrane</location>
        <topology evidence="1">Multi-pass membrane protein</topology>
    </subcellularLocation>
</comment>
<accession>A0A9P5LFV7</accession>
<reference evidence="6" key="1">
    <citation type="submission" date="2020-03" db="EMBL/GenBank/DDBJ databases">
        <title>Draft Genome Sequence of Cylindrodendrum hubeiense.</title>
        <authorList>
            <person name="Buettner E."/>
            <person name="Kellner H."/>
        </authorList>
    </citation>
    <scope>NUCLEOTIDE SEQUENCE</scope>
    <source>
        <strain evidence="6">IHI 201604</strain>
    </source>
</reference>
<dbReference type="GO" id="GO:0016020">
    <property type="term" value="C:membrane"/>
    <property type="evidence" value="ECO:0007669"/>
    <property type="project" value="UniProtKB-SubCell"/>
</dbReference>
<dbReference type="Proteomes" id="UP000722485">
    <property type="component" value="Unassembled WGS sequence"/>
</dbReference>
<evidence type="ECO:0000256" key="2">
    <source>
        <dbReference type="ARBA" id="ARBA00022692"/>
    </source>
</evidence>
<keyword evidence="7" id="KW-1185">Reference proteome</keyword>
<keyword evidence="4 5" id="KW-0472">Membrane</keyword>
<keyword evidence="2 5" id="KW-0812">Transmembrane</keyword>
<gene>
    <name evidence="6" type="ORF">G7Z17_g954</name>
</gene>
<dbReference type="OrthoDB" id="3358017at2759"/>
<dbReference type="EMBL" id="JAANBB010000007">
    <property type="protein sequence ID" value="KAF7557171.1"/>
    <property type="molecule type" value="Genomic_DNA"/>
</dbReference>
<evidence type="ECO:0000256" key="4">
    <source>
        <dbReference type="ARBA" id="ARBA00023136"/>
    </source>
</evidence>
<dbReference type="AlphaFoldDB" id="A0A9P5LFV7"/>
<sequence length="152" mass="17011">MAVLEPYKHGYYLWKYIPSIEVAGIFCVLFSVATGFHAYRIFKTRQWFCIPFAIGGYMQFVGYACRAAAHDRTGKLMPYAISNNNILLAPVLYAASIYMTLGRIVRSVHGEKYSLINVKWLTVLFVSGDILSLAIQGAAAGMMIHRVAFICV</sequence>
<evidence type="ECO:0000256" key="1">
    <source>
        <dbReference type="ARBA" id="ARBA00004141"/>
    </source>
</evidence>
<feature type="transmembrane region" description="Helical" evidence="5">
    <location>
        <begin position="81"/>
        <end position="101"/>
    </location>
</feature>
<evidence type="ECO:0000313" key="7">
    <source>
        <dbReference type="Proteomes" id="UP000722485"/>
    </source>
</evidence>
<name>A0A9P5LFV7_9HYPO</name>
<keyword evidence="3 5" id="KW-1133">Transmembrane helix</keyword>